<accession>A0A7U2EV84</accession>
<gene>
    <name evidence="1" type="ORF">JI435_429430</name>
</gene>
<organism evidence="1 2">
    <name type="scientific">Phaeosphaeria nodorum (strain SN15 / ATCC MYA-4574 / FGSC 10173)</name>
    <name type="common">Glume blotch fungus</name>
    <name type="synonym">Parastagonospora nodorum</name>
    <dbReference type="NCBI Taxonomy" id="321614"/>
    <lineage>
        <taxon>Eukaryota</taxon>
        <taxon>Fungi</taxon>
        <taxon>Dikarya</taxon>
        <taxon>Ascomycota</taxon>
        <taxon>Pezizomycotina</taxon>
        <taxon>Dothideomycetes</taxon>
        <taxon>Pleosporomycetidae</taxon>
        <taxon>Pleosporales</taxon>
        <taxon>Pleosporineae</taxon>
        <taxon>Phaeosphaeriaceae</taxon>
        <taxon>Parastagonospora</taxon>
    </lineage>
</organism>
<reference evidence="2" key="1">
    <citation type="journal article" date="2021" name="BMC Genomics">
        <title>Chromosome-level genome assembly and manually-curated proteome of model necrotroph Parastagonospora nodorum Sn15 reveals a genome-wide trove of candidate effector homologs, and redundancy of virulence-related functions within an accessory chromosome.</title>
        <authorList>
            <person name="Bertazzoni S."/>
            <person name="Jones D.A.B."/>
            <person name="Phan H.T."/>
            <person name="Tan K.-C."/>
            <person name="Hane J.K."/>
        </authorList>
    </citation>
    <scope>NUCLEOTIDE SEQUENCE [LARGE SCALE GENOMIC DNA]</scope>
    <source>
        <strain evidence="2">SN15 / ATCC MYA-4574 / FGSC 10173)</strain>
    </source>
</reference>
<evidence type="ECO:0000313" key="2">
    <source>
        <dbReference type="Proteomes" id="UP000663193"/>
    </source>
</evidence>
<evidence type="ECO:0000313" key="1">
    <source>
        <dbReference type="EMBL" id="QRC93624.1"/>
    </source>
</evidence>
<name>A0A7U2EV84_PHANO</name>
<dbReference type="EMBL" id="CP069025">
    <property type="protein sequence ID" value="QRC93624.1"/>
    <property type="molecule type" value="Genomic_DNA"/>
</dbReference>
<dbReference type="VEuPathDB" id="FungiDB:JI435_429430"/>
<proteinExistence type="predicted"/>
<sequence length="73" mass="8085">MDDCLQRGAFRSERSCPAIHAPPPAASSSFSDHVHLQGSRASAHLEKLPLMRVSPRPILQSLETINFSEIIYL</sequence>
<protein>
    <submittedName>
        <fullName evidence="1">Uncharacterized protein</fullName>
    </submittedName>
</protein>
<keyword evidence="2" id="KW-1185">Reference proteome</keyword>
<dbReference type="Proteomes" id="UP000663193">
    <property type="component" value="Chromosome 3"/>
</dbReference>
<dbReference type="AlphaFoldDB" id="A0A7U2EV84"/>